<reference evidence="4" key="1">
    <citation type="submission" date="2016-11" db="EMBL/GenBank/DDBJ databases">
        <title>Dehalogenimonas formicexedens sp. nov., a chlorinated alkane respiring bacterium isolated from contaminated groundwater.</title>
        <authorList>
            <person name="Key T.A."/>
            <person name="Bowman K.S."/>
            <person name="Lee I."/>
            <person name="Chun J."/>
            <person name="Albuquerque L."/>
            <person name="da Costa M.S."/>
            <person name="Rainey F.A."/>
            <person name="Moe W.M."/>
        </authorList>
    </citation>
    <scope>NUCLEOTIDE SEQUENCE [LARGE SCALE GENOMIC DNA]</scope>
    <source>
        <strain evidence="4">NSZ-14</strain>
    </source>
</reference>
<proteinExistence type="predicted"/>
<keyword evidence="4" id="KW-1185">Reference proteome</keyword>
<dbReference type="AlphaFoldDB" id="A0A1P8F6C8"/>
<feature type="domain" description="Glycosyltransferase subfamily 4-like N-terminal" evidence="2">
    <location>
        <begin position="18"/>
        <end position="162"/>
    </location>
</feature>
<feature type="transmembrane region" description="Helical" evidence="1">
    <location>
        <begin position="81"/>
        <end position="97"/>
    </location>
</feature>
<dbReference type="Gene3D" id="3.40.50.2000">
    <property type="entry name" value="Glycogen Phosphorylase B"/>
    <property type="match status" value="1"/>
</dbReference>
<evidence type="ECO:0000256" key="1">
    <source>
        <dbReference type="SAM" id="Phobius"/>
    </source>
</evidence>
<dbReference type="KEGG" id="dfo:Dform_00679"/>
<keyword evidence="1" id="KW-0812">Transmembrane</keyword>
<evidence type="ECO:0000259" key="2">
    <source>
        <dbReference type="Pfam" id="PF13579"/>
    </source>
</evidence>
<organism evidence="3 4">
    <name type="scientific">Dehalogenimonas formicexedens</name>
    <dbReference type="NCBI Taxonomy" id="1839801"/>
    <lineage>
        <taxon>Bacteria</taxon>
        <taxon>Bacillati</taxon>
        <taxon>Chloroflexota</taxon>
        <taxon>Dehalococcoidia</taxon>
        <taxon>Dehalococcoidales</taxon>
        <taxon>Dehalococcoidaceae</taxon>
        <taxon>Dehalogenimonas</taxon>
    </lineage>
</organism>
<dbReference type="GO" id="GO:0016740">
    <property type="term" value="F:transferase activity"/>
    <property type="evidence" value="ECO:0007669"/>
    <property type="project" value="UniProtKB-KW"/>
</dbReference>
<dbReference type="Pfam" id="PF13579">
    <property type="entry name" value="Glyco_trans_4_4"/>
    <property type="match status" value="1"/>
</dbReference>
<dbReference type="InterPro" id="IPR028098">
    <property type="entry name" value="Glyco_trans_4-like_N"/>
</dbReference>
<feature type="transmembrane region" description="Helical" evidence="1">
    <location>
        <begin position="58"/>
        <end position="75"/>
    </location>
</feature>
<dbReference type="Proteomes" id="UP000185934">
    <property type="component" value="Chromosome"/>
</dbReference>
<keyword evidence="1" id="KW-1133">Transmembrane helix</keyword>
<name>A0A1P8F6C8_9CHLR</name>
<sequence>MKKTSRTVVELADNSPEVLSLVNQLAQRGWNVHLICRNAPEVQALDPRVRVHKLPVTAAYPMTYAAFLAAAPVILGIKPGIIHAHCLTRYGILAAVYRRFLRFKPMMVTVAGPEVHPECCRGMTRWSAEHALHMFEVIISPDAQTIETLRDLRAPAEKIEQIKVLPNAGEIPPAVIDRLEMIYSRLIESTTRPV</sequence>
<dbReference type="SUPFAM" id="SSF53756">
    <property type="entry name" value="UDP-Glycosyltransferase/glycogen phosphorylase"/>
    <property type="match status" value="1"/>
</dbReference>
<gene>
    <name evidence="3" type="ORF">Dform_00679</name>
</gene>
<keyword evidence="1" id="KW-0472">Membrane</keyword>
<dbReference type="RefSeq" id="WP_076003768.1">
    <property type="nucleotide sequence ID" value="NZ_CP018258.1"/>
</dbReference>
<evidence type="ECO:0000313" key="3">
    <source>
        <dbReference type="EMBL" id="APV44034.1"/>
    </source>
</evidence>
<dbReference type="OrthoDB" id="158463at2"/>
<protein>
    <submittedName>
        <fullName evidence="3">Glycosyl transferase 4-like</fullName>
    </submittedName>
</protein>
<evidence type="ECO:0000313" key="4">
    <source>
        <dbReference type="Proteomes" id="UP000185934"/>
    </source>
</evidence>
<accession>A0A1P8F6C8</accession>
<keyword evidence="3" id="KW-0808">Transferase</keyword>
<dbReference type="EMBL" id="CP018258">
    <property type="protein sequence ID" value="APV44034.1"/>
    <property type="molecule type" value="Genomic_DNA"/>
</dbReference>
<dbReference type="STRING" id="1839801.Dform_00679"/>